<dbReference type="Pfam" id="PF26078">
    <property type="entry name" value="Baseplate_J_M"/>
    <property type="match status" value="1"/>
</dbReference>
<comment type="similarity">
    <text evidence="1">Belongs to the Mu gp47/PBSX XkdT family.</text>
</comment>
<organism evidence="5">
    <name type="scientific">Caudovirales sp. ctikv1</name>
    <dbReference type="NCBI Taxonomy" id="2826781"/>
    <lineage>
        <taxon>Viruses</taxon>
        <taxon>Duplodnaviria</taxon>
        <taxon>Heunggongvirae</taxon>
        <taxon>Uroviricota</taxon>
        <taxon>Caudoviricetes</taxon>
    </lineage>
</organism>
<dbReference type="InterPro" id="IPR058530">
    <property type="entry name" value="Baseplate_J-like_C"/>
</dbReference>
<feature type="domain" description="Baseplate protein J-like barrel" evidence="2">
    <location>
        <begin position="106"/>
        <end position="184"/>
    </location>
</feature>
<proteinExistence type="inferred from homology"/>
<evidence type="ECO:0000313" key="5">
    <source>
        <dbReference type="EMBL" id="DAD88681.1"/>
    </source>
</evidence>
<feature type="domain" description="Baseplate J-like C-terminal" evidence="4">
    <location>
        <begin position="283"/>
        <end position="365"/>
    </location>
</feature>
<dbReference type="Pfam" id="PF04865">
    <property type="entry name" value="Baseplate_J"/>
    <property type="match status" value="1"/>
</dbReference>
<evidence type="ECO:0000259" key="2">
    <source>
        <dbReference type="Pfam" id="PF04865"/>
    </source>
</evidence>
<accession>A0A8S5N244</accession>
<sequence length="373" mass="40317">MRLSDLPNVEFFNTDKEHVQQKVFDIYTTITGRTLGEGDPVTLFLNVISEIIIRLLNDANYAAKQNLLAYAEGDNLDHVGAVPAAVERLQATKATTTIQATLSAVRTNSVIIPKGTRISTEDGEYFATVEDLVILPGQLNGSVKAEAQRTGAQGNGFKPGEISTIIDPIAYVDTMSNTTLSEGGSDTEDDEAYRERIHEAPESFSVAGPEGAYEYFTKSASHLVADVGVFSPHPGEVNIYPLLSGGGIPGEELLKTITNYLSDKKRRPLTDKLTVLAPTTTQYNIDAKYYIEKGADATVVKAKADKAVNDYVIWQKSKLGRDIVPSRLVQMLMDVSGIKRVEVTAPVFTPIAEQSGVAVANTIAVVFAGSEDE</sequence>
<feature type="domain" description="Baseplate J-like central" evidence="3">
    <location>
        <begin position="206"/>
        <end position="277"/>
    </location>
</feature>
<reference evidence="5" key="1">
    <citation type="journal article" date="2021" name="Proc. Natl. Acad. Sci. U.S.A.">
        <title>A Catalog of Tens of Thousands of Viruses from Human Metagenomes Reveals Hidden Associations with Chronic Diseases.</title>
        <authorList>
            <person name="Tisza M.J."/>
            <person name="Buck C.B."/>
        </authorList>
    </citation>
    <scope>NUCLEOTIDE SEQUENCE</scope>
    <source>
        <strain evidence="5">Ctikv1</strain>
    </source>
</reference>
<dbReference type="EMBL" id="BK015046">
    <property type="protein sequence ID" value="DAD88681.1"/>
    <property type="molecule type" value="Genomic_DNA"/>
</dbReference>
<dbReference type="InterPro" id="IPR058531">
    <property type="entry name" value="Baseplate_J_M"/>
</dbReference>
<name>A0A8S5N244_9CAUD</name>
<evidence type="ECO:0000256" key="1">
    <source>
        <dbReference type="ARBA" id="ARBA00038087"/>
    </source>
</evidence>
<dbReference type="PANTHER" id="PTHR37829">
    <property type="entry name" value="PHAGE-LIKE ELEMENT PBSX PROTEIN XKDT"/>
    <property type="match status" value="1"/>
</dbReference>
<dbReference type="InterPro" id="IPR052399">
    <property type="entry name" value="Phage_Baseplate_Assmbl_Protein"/>
</dbReference>
<dbReference type="InterPro" id="IPR014507">
    <property type="entry name" value="Baseplate_assembly_J_pred"/>
</dbReference>
<dbReference type="Pfam" id="PF26079">
    <property type="entry name" value="Baseplate_J_C"/>
    <property type="match status" value="1"/>
</dbReference>
<evidence type="ECO:0000259" key="3">
    <source>
        <dbReference type="Pfam" id="PF26078"/>
    </source>
</evidence>
<evidence type="ECO:0000259" key="4">
    <source>
        <dbReference type="Pfam" id="PF26079"/>
    </source>
</evidence>
<dbReference type="InterPro" id="IPR006949">
    <property type="entry name" value="Barrel_Baseplate_J-like"/>
</dbReference>
<protein>
    <submittedName>
        <fullName evidence="5">Baseplate assembly protein</fullName>
    </submittedName>
</protein>
<dbReference type="PANTHER" id="PTHR37829:SF3">
    <property type="entry name" value="PROTEIN JAYE-RELATED"/>
    <property type="match status" value="1"/>
</dbReference>
<dbReference type="PIRSF" id="PIRSF020481">
    <property type="entry name" value="BAP"/>
    <property type="match status" value="1"/>
</dbReference>